<keyword evidence="3" id="KW-1185">Reference proteome</keyword>
<proteinExistence type="predicted"/>
<comment type="caution">
    <text evidence="2">The sequence shown here is derived from an EMBL/GenBank/DDBJ whole genome shotgun (WGS) entry which is preliminary data.</text>
</comment>
<accession>A0ABD3QFD4</accession>
<evidence type="ECO:0000313" key="2">
    <source>
        <dbReference type="EMBL" id="KAL3798784.1"/>
    </source>
</evidence>
<feature type="signal peptide" evidence="1">
    <location>
        <begin position="1"/>
        <end position="20"/>
    </location>
</feature>
<dbReference type="Proteomes" id="UP001530400">
    <property type="component" value="Unassembled WGS sequence"/>
</dbReference>
<protein>
    <submittedName>
        <fullName evidence="2">Uncharacterized protein</fullName>
    </submittedName>
</protein>
<feature type="chain" id="PRO_5044767440" evidence="1">
    <location>
        <begin position="21"/>
        <end position="86"/>
    </location>
</feature>
<dbReference type="EMBL" id="JALLPJ020000204">
    <property type="protein sequence ID" value="KAL3798784.1"/>
    <property type="molecule type" value="Genomic_DNA"/>
</dbReference>
<gene>
    <name evidence="2" type="ORF">ACHAWO_012028</name>
</gene>
<organism evidence="2 3">
    <name type="scientific">Cyclotella atomus</name>
    <dbReference type="NCBI Taxonomy" id="382360"/>
    <lineage>
        <taxon>Eukaryota</taxon>
        <taxon>Sar</taxon>
        <taxon>Stramenopiles</taxon>
        <taxon>Ochrophyta</taxon>
        <taxon>Bacillariophyta</taxon>
        <taxon>Coscinodiscophyceae</taxon>
        <taxon>Thalassiosirophycidae</taxon>
        <taxon>Stephanodiscales</taxon>
        <taxon>Stephanodiscaceae</taxon>
        <taxon>Cyclotella</taxon>
    </lineage>
</organism>
<evidence type="ECO:0000313" key="3">
    <source>
        <dbReference type="Proteomes" id="UP001530400"/>
    </source>
</evidence>
<name>A0ABD3QFD4_9STRA</name>
<reference evidence="2 3" key="1">
    <citation type="submission" date="2024-10" db="EMBL/GenBank/DDBJ databases">
        <title>Updated reference genomes for cyclostephanoid diatoms.</title>
        <authorList>
            <person name="Roberts W.R."/>
            <person name="Alverson A.J."/>
        </authorList>
    </citation>
    <scope>NUCLEOTIDE SEQUENCE [LARGE SCALE GENOMIC DNA]</scope>
    <source>
        <strain evidence="2 3">AJA010-31</strain>
    </source>
</reference>
<dbReference type="AlphaFoldDB" id="A0ABD3QFD4"/>
<evidence type="ECO:0000256" key="1">
    <source>
        <dbReference type="SAM" id="SignalP"/>
    </source>
</evidence>
<keyword evidence="1" id="KW-0732">Signal</keyword>
<sequence>MFERLLLLFLLGSALEHSYAIENVVGCGVFKQSELCIPALECFWCEHPKAGLRGESFDKETTGECMEFDSWIDSCPNADLAALQSS</sequence>